<keyword evidence="2" id="KW-0378">Hydrolase</keyword>
<evidence type="ECO:0008006" key="7">
    <source>
        <dbReference type="Google" id="ProtNLM"/>
    </source>
</evidence>
<keyword evidence="4" id="KW-0732">Signal</keyword>
<dbReference type="Proteomes" id="UP000823388">
    <property type="component" value="Chromosome 4N"/>
</dbReference>
<protein>
    <recommendedName>
        <fullName evidence="7">GDSL esterase/lipase</fullName>
    </recommendedName>
</protein>
<reference evidence="5" key="1">
    <citation type="submission" date="2020-05" db="EMBL/GenBank/DDBJ databases">
        <title>WGS assembly of Panicum virgatum.</title>
        <authorList>
            <person name="Lovell J.T."/>
            <person name="Jenkins J."/>
            <person name="Shu S."/>
            <person name="Juenger T.E."/>
            <person name="Schmutz J."/>
        </authorList>
    </citation>
    <scope>NUCLEOTIDE SEQUENCE</scope>
    <source>
        <strain evidence="5">AP13</strain>
    </source>
</reference>
<evidence type="ECO:0000256" key="1">
    <source>
        <dbReference type="ARBA" id="ARBA00008668"/>
    </source>
</evidence>
<comment type="similarity">
    <text evidence="1">Belongs to the 'GDSL' lipolytic enzyme family.</text>
</comment>
<gene>
    <name evidence="5" type="ORF">PVAP13_4NG329400</name>
</gene>
<dbReference type="InterPro" id="IPR051058">
    <property type="entry name" value="GDSL_Est/Lipase"/>
</dbReference>
<dbReference type="OrthoDB" id="1600564at2759"/>
<dbReference type="GO" id="GO:0016042">
    <property type="term" value="P:lipid catabolic process"/>
    <property type="evidence" value="ECO:0007669"/>
    <property type="project" value="UniProtKB-KW"/>
</dbReference>
<dbReference type="GO" id="GO:0016788">
    <property type="term" value="F:hydrolase activity, acting on ester bonds"/>
    <property type="evidence" value="ECO:0007669"/>
    <property type="project" value="InterPro"/>
</dbReference>
<evidence type="ECO:0000313" key="6">
    <source>
        <dbReference type="Proteomes" id="UP000823388"/>
    </source>
</evidence>
<proteinExistence type="inferred from homology"/>
<dbReference type="Gene3D" id="3.40.50.1110">
    <property type="entry name" value="SGNH hydrolase"/>
    <property type="match status" value="1"/>
</dbReference>
<evidence type="ECO:0000256" key="4">
    <source>
        <dbReference type="SAM" id="SignalP"/>
    </source>
</evidence>
<evidence type="ECO:0000256" key="3">
    <source>
        <dbReference type="ARBA" id="ARBA00022963"/>
    </source>
</evidence>
<keyword evidence="6" id="KW-1185">Reference proteome</keyword>
<dbReference type="CDD" id="cd01837">
    <property type="entry name" value="SGNH_plant_lipase_like"/>
    <property type="match status" value="1"/>
</dbReference>
<evidence type="ECO:0000256" key="2">
    <source>
        <dbReference type="ARBA" id="ARBA00022801"/>
    </source>
</evidence>
<dbReference type="InterPro" id="IPR036514">
    <property type="entry name" value="SGNH_hydro_sf"/>
</dbReference>
<dbReference type="InterPro" id="IPR035669">
    <property type="entry name" value="SGNH_plant_lipase-like"/>
</dbReference>
<keyword evidence="3" id="KW-0443">Lipid metabolism</keyword>
<name>A0A8T0THZ9_PANVG</name>
<dbReference type="PANTHER" id="PTHR45648">
    <property type="entry name" value="GDSL LIPASE/ACYLHYDROLASE FAMILY PROTEIN (AFU_ORTHOLOGUE AFUA_4G14700)"/>
    <property type="match status" value="1"/>
</dbReference>
<dbReference type="PANTHER" id="PTHR45648:SF46">
    <property type="entry name" value="OS06G0725100 PROTEIN"/>
    <property type="match status" value="1"/>
</dbReference>
<dbReference type="EMBL" id="CM029044">
    <property type="protein sequence ID" value="KAG2608574.1"/>
    <property type="molecule type" value="Genomic_DNA"/>
</dbReference>
<dbReference type="InterPro" id="IPR001087">
    <property type="entry name" value="GDSL"/>
</dbReference>
<dbReference type="Pfam" id="PF00657">
    <property type="entry name" value="Lipase_GDSL"/>
    <property type="match status" value="1"/>
</dbReference>
<sequence length="391" mass="40523">MGCPQAMMSSVVGLATACFVMTMTMSSALAASSNVRPAAKQVPAMYVFGDSTVDVGNNNYLPGDFPRADKPYYGVDFPGGARPTGRWSNGYNIADFVAKSMGFKRSPPAYLSLTRASRSRRLLILRGLGGVSYASAGSGILDSTHAGKYIPLRKQVRYFGATRAGMVATLGATAANDLLSKSLFLISTGSNDVGVFAAAAAQQQQQFPLPSDVVDAYYSSLISNYSAAITELYGMGARRFGIVNAALLGCTPSARALSPAGACAAGLNALAGGFNGALGSLLAGLPRRLRGLRCSLGDLGGLMQAATVDPPRAPDGGPWNVDSACCGAGRLGAQGGCQPNSTLCVDRGRYLFWDSSGHPTQRAAQLVASALYDGPPEFTAPVNLKQLTTQE</sequence>
<comment type="caution">
    <text evidence="5">The sequence shown here is derived from an EMBL/GenBank/DDBJ whole genome shotgun (WGS) entry which is preliminary data.</text>
</comment>
<keyword evidence="3" id="KW-0442">Lipid degradation</keyword>
<dbReference type="AlphaFoldDB" id="A0A8T0THZ9"/>
<evidence type="ECO:0000313" key="5">
    <source>
        <dbReference type="EMBL" id="KAG2608574.1"/>
    </source>
</evidence>
<feature type="signal peptide" evidence="4">
    <location>
        <begin position="1"/>
        <end position="30"/>
    </location>
</feature>
<feature type="chain" id="PRO_5035908896" description="GDSL esterase/lipase" evidence="4">
    <location>
        <begin position="31"/>
        <end position="391"/>
    </location>
</feature>
<accession>A0A8T0THZ9</accession>
<organism evidence="5 6">
    <name type="scientific">Panicum virgatum</name>
    <name type="common">Blackwell switchgrass</name>
    <dbReference type="NCBI Taxonomy" id="38727"/>
    <lineage>
        <taxon>Eukaryota</taxon>
        <taxon>Viridiplantae</taxon>
        <taxon>Streptophyta</taxon>
        <taxon>Embryophyta</taxon>
        <taxon>Tracheophyta</taxon>
        <taxon>Spermatophyta</taxon>
        <taxon>Magnoliopsida</taxon>
        <taxon>Liliopsida</taxon>
        <taxon>Poales</taxon>
        <taxon>Poaceae</taxon>
        <taxon>PACMAD clade</taxon>
        <taxon>Panicoideae</taxon>
        <taxon>Panicodae</taxon>
        <taxon>Paniceae</taxon>
        <taxon>Panicinae</taxon>
        <taxon>Panicum</taxon>
        <taxon>Panicum sect. Hiantes</taxon>
    </lineage>
</organism>